<keyword evidence="1" id="KW-0677">Repeat</keyword>
<dbReference type="Pfam" id="PF22646">
    <property type="entry name" value="PPP2R1A-like_HEAT"/>
    <property type="match status" value="1"/>
</dbReference>
<evidence type="ECO:0000313" key="8">
    <source>
        <dbReference type="EMBL" id="RZB86097.1"/>
    </source>
</evidence>
<protein>
    <submittedName>
        <fullName evidence="8">Serine/threonine-protein phosphatase 2A 65 kDa regulatory subunit A beta isoform</fullName>
    </submittedName>
</protein>
<dbReference type="InterPro" id="IPR038765">
    <property type="entry name" value="Papain-like_cys_pep_sf"/>
</dbReference>
<comment type="similarity">
    <text evidence="2">Belongs to the phosphatase 2A regulatory subunit A family.</text>
</comment>
<evidence type="ECO:0000313" key="9">
    <source>
        <dbReference type="Proteomes" id="UP000289340"/>
    </source>
</evidence>
<dbReference type="Pfam" id="PF13952">
    <property type="entry name" value="DUF4216"/>
    <property type="match status" value="1"/>
</dbReference>
<dbReference type="InterPro" id="IPR011989">
    <property type="entry name" value="ARM-like"/>
</dbReference>
<feature type="domain" description="Phosphatase PP2A regulatory subunit A/Splicing factor 3B subunit 1-like HEAT repeat" evidence="7">
    <location>
        <begin position="887"/>
        <end position="961"/>
    </location>
</feature>
<sequence>MLKVPQGYSSNTKSLVSVKDLKLVGLKSHDCHVLMQQLLPVAIRGILPNKVRVAITRLCFVFNAICSKVIDPAKLDELENEVAIVLCQFEMYFPLSFFDIMVHLIVHLVREIQLCGPVFLRWMYPIERYMKVLKGYTKNQHRPEASIVERYVAEECIGFCSQYIEGGKAVGLPETRHGRTPGGKGTRGFNVVTMTRHEVSQAHLETIFSNDGVSKTLRLLAVGPNLNVATWKGYDINNYSFYTKSEDDKSTMQNSGVSVDADSDHFSSASDNNPIRATMPYFGVIQEIWELDYTEFRPVVFKCQWVNANTGDCQDEFGFTLVDLNKVAYVDEPFIMAQQARQVFYVEDPCDSRYSVVLQGRQSGLNDSLDDCTVDICETPPFSTKTPSINDSEIMGTPPTSPPQSNVHSEVTSRNTRQSTRLRRLTFRTLDQPRPVVNVDAATGRASSPNKEIFHNYLGVVEREKISIVHNSWKDVPDSLKELVWNDILDLLKEQMSQGSFVPQGRDDILNTAIGKPDHGGRVRATGSGVTISQYYGRASRGSSSSSITISQEQMTELIGSIREQVKNEFAEEKRRSLETWKKEVKDAIIIEMSQKVSHLTPPTHVDINVLGACVSTKESNAEVAVNRSGEEQVGHMTPTMGFPKQVAESVDGVKDVVVQDPLRELIKCLVDIYDNPVQFEWDSSKFGIPNVDSKLLLTYADVNEITIGDKWLNIAILQLWTMYMDECSSTLGHVSLYGFLEPQSIHNAKDRRGQCEEYIGKWLKESQRQLYLGAYLNQAHWQLIVLCPTNNQVVWFCSMRKRPDVHIKIAINKLMHLRHYRRLMTAKFLKLHPSGLKLSLLSKIHLIYSFFVVVELLLIQDKSWRVRYMVANQLYELCEAVGPDPTRSELVPAYVRLLRDNEAEVRIAVAGKVTKFSRILNPDLAIQHILPCVKELSTDSSHHVCSALASVIMGMAPVLGKVNITI</sequence>
<dbReference type="PANTHER" id="PTHR48258:SF9">
    <property type="entry name" value="OS01G0348150 PROTEIN"/>
    <property type="match status" value="1"/>
</dbReference>
<evidence type="ECO:0000256" key="4">
    <source>
        <dbReference type="SAM" id="MobiDB-lite"/>
    </source>
</evidence>
<evidence type="ECO:0000256" key="2">
    <source>
        <dbReference type="ARBA" id="ARBA00038332"/>
    </source>
</evidence>
<dbReference type="Gene3D" id="1.25.10.10">
    <property type="entry name" value="Leucine-rich Repeat Variant"/>
    <property type="match status" value="1"/>
</dbReference>
<dbReference type="InterPro" id="IPR016024">
    <property type="entry name" value="ARM-type_fold"/>
</dbReference>
<dbReference type="EMBL" id="QZWG01000010">
    <property type="protein sequence ID" value="RZB86097.1"/>
    <property type="molecule type" value="Genomic_DNA"/>
</dbReference>
<dbReference type="Pfam" id="PF13960">
    <property type="entry name" value="DUF4218"/>
    <property type="match status" value="1"/>
</dbReference>
<dbReference type="SUPFAM" id="SSF54001">
    <property type="entry name" value="Cysteine proteinases"/>
    <property type="match status" value="1"/>
</dbReference>
<dbReference type="InterPro" id="IPR025312">
    <property type="entry name" value="DUF4216"/>
</dbReference>
<feature type="region of interest" description="Disordered" evidence="4">
    <location>
        <begin position="385"/>
        <end position="418"/>
    </location>
</feature>
<keyword evidence="9" id="KW-1185">Reference proteome</keyword>
<dbReference type="SUPFAM" id="SSF48371">
    <property type="entry name" value="ARM repeat"/>
    <property type="match status" value="2"/>
</dbReference>
<name>A0A445IJ24_GLYSO</name>
<feature type="domain" description="DUF4218" evidence="6">
    <location>
        <begin position="65"/>
        <end position="167"/>
    </location>
</feature>
<comment type="caution">
    <text evidence="8">The sequence shown here is derived from an EMBL/GenBank/DDBJ whole genome shotgun (WGS) entry which is preliminary data.</text>
</comment>
<feature type="repeat" description="HEAT" evidence="3">
    <location>
        <begin position="852"/>
        <end position="890"/>
    </location>
</feature>
<dbReference type="Proteomes" id="UP000289340">
    <property type="component" value="Chromosome 10"/>
</dbReference>
<dbReference type="PANTHER" id="PTHR48258">
    <property type="entry name" value="DUF4218 DOMAIN-CONTAINING PROTEIN-RELATED"/>
    <property type="match status" value="1"/>
</dbReference>
<reference evidence="8 9" key="1">
    <citation type="submission" date="2018-09" db="EMBL/GenBank/DDBJ databases">
        <title>A high-quality reference genome of wild soybean provides a powerful tool to mine soybean genomes.</title>
        <authorList>
            <person name="Xie M."/>
            <person name="Chung C.Y.L."/>
            <person name="Li M.-W."/>
            <person name="Wong F.-L."/>
            <person name="Chan T.-F."/>
            <person name="Lam H.-M."/>
        </authorList>
    </citation>
    <scope>NUCLEOTIDE SEQUENCE [LARGE SCALE GENOMIC DNA]</scope>
    <source>
        <strain evidence="9">cv. W05</strain>
        <tissue evidence="8">Hypocotyl of etiolated seedlings</tissue>
    </source>
</reference>
<gene>
    <name evidence="8" type="ORF">D0Y65_026246</name>
</gene>
<proteinExistence type="inferred from homology"/>
<evidence type="ECO:0000256" key="3">
    <source>
        <dbReference type="PROSITE-ProRule" id="PRU00103"/>
    </source>
</evidence>
<organism evidence="8 9">
    <name type="scientific">Glycine soja</name>
    <name type="common">Wild soybean</name>
    <dbReference type="NCBI Taxonomy" id="3848"/>
    <lineage>
        <taxon>Eukaryota</taxon>
        <taxon>Viridiplantae</taxon>
        <taxon>Streptophyta</taxon>
        <taxon>Embryophyta</taxon>
        <taxon>Tracheophyta</taxon>
        <taxon>Spermatophyta</taxon>
        <taxon>Magnoliopsida</taxon>
        <taxon>eudicotyledons</taxon>
        <taxon>Gunneridae</taxon>
        <taxon>Pentapetalae</taxon>
        <taxon>rosids</taxon>
        <taxon>fabids</taxon>
        <taxon>Fabales</taxon>
        <taxon>Fabaceae</taxon>
        <taxon>Papilionoideae</taxon>
        <taxon>50 kb inversion clade</taxon>
        <taxon>NPAAA clade</taxon>
        <taxon>indigoferoid/millettioid clade</taxon>
        <taxon>Phaseoleae</taxon>
        <taxon>Glycine</taxon>
        <taxon>Glycine subgen. Soja</taxon>
    </lineage>
</organism>
<evidence type="ECO:0000259" key="6">
    <source>
        <dbReference type="Pfam" id="PF13960"/>
    </source>
</evidence>
<dbReference type="AlphaFoldDB" id="A0A445IJ24"/>
<dbReference type="InterPro" id="IPR054573">
    <property type="entry name" value="PP2A/SF3B1-like_HEAT"/>
</dbReference>
<evidence type="ECO:0000259" key="7">
    <source>
        <dbReference type="Pfam" id="PF22646"/>
    </source>
</evidence>
<dbReference type="InterPro" id="IPR021133">
    <property type="entry name" value="HEAT_type_2"/>
</dbReference>
<feature type="domain" description="DUF4216" evidence="5">
    <location>
        <begin position="289"/>
        <end position="357"/>
    </location>
</feature>
<feature type="repeat" description="HEAT" evidence="3">
    <location>
        <begin position="891"/>
        <end position="929"/>
    </location>
</feature>
<evidence type="ECO:0000259" key="5">
    <source>
        <dbReference type="Pfam" id="PF13952"/>
    </source>
</evidence>
<dbReference type="InterPro" id="IPR025452">
    <property type="entry name" value="DUF4218"/>
</dbReference>
<evidence type="ECO:0000256" key="1">
    <source>
        <dbReference type="ARBA" id="ARBA00022737"/>
    </source>
</evidence>
<accession>A0A445IJ24</accession>
<dbReference type="PROSITE" id="PS50077">
    <property type="entry name" value="HEAT_REPEAT"/>
    <property type="match status" value="2"/>
</dbReference>